<dbReference type="EMBL" id="BLXX01000018">
    <property type="protein sequence ID" value="GFO61684.1"/>
    <property type="molecule type" value="Genomic_DNA"/>
</dbReference>
<evidence type="ECO:0000259" key="6">
    <source>
        <dbReference type="Pfam" id="PF04932"/>
    </source>
</evidence>
<evidence type="ECO:0000256" key="4">
    <source>
        <dbReference type="ARBA" id="ARBA00023136"/>
    </source>
</evidence>
<sequence>MAAILLGAALVGGGMINSAVVLLGLPTGHDLKSRFASISDKEDKSNEAHINEWIVTIEALKEHPVLGLGFGSEHASVPGDDTINRHTVHNAFLMLYMKMGIHALLLFLWSLFQYCFFCARRRGISSEENLGWLKLGLFSTFAYWLVTLNVAPSWWYYREMCMMALVMAIAVRLSLLSDSADQSQANQQVVVDYPHRR</sequence>
<feature type="transmembrane region" description="Helical" evidence="5">
    <location>
        <begin position="131"/>
        <end position="150"/>
    </location>
</feature>
<evidence type="ECO:0000313" key="8">
    <source>
        <dbReference type="Proteomes" id="UP000556026"/>
    </source>
</evidence>
<proteinExistence type="predicted"/>
<dbReference type="InterPro" id="IPR051533">
    <property type="entry name" value="WaaL-like"/>
</dbReference>
<name>A0A6V8MP18_9BACT</name>
<accession>A0A6V8MP18</accession>
<keyword evidence="8" id="KW-1185">Reference proteome</keyword>
<organism evidence="7 8">
    <name type="scientific">Geomonas silvestris</name>
    <dbReference type="NCBI Taxonomy" id="2740184"/>
    <lineage>
        <taxon>Bacteria</taxon>
        <taxon>Pseudomonadati</taxon>
        <taxon>Thermodesulfobacteriota</taxon>
        <taxon>Desulfuromonadia</taxon>
        <taxon>Geobacterales</taxon>
        <taxon>Geobacteraceae</taxon>
        <taxon>Geomonas</taxon>
    </lineage>
</organism>
<keyword evidence="2 5" id="KW-0812">Transmembrane</keyword>
<evidence type="ECO:0000256" key="3">
    <source>
        <dbReference type="ARBA" id="ARBA00022989"/>
    </source>
</evidence>
<dbReference type="PANTHER" id="PTHR37422">
    <property type="entry name" value="TEICHURONIC ACID BIOSYNTHESIS PROTEIN TUAE"/>
    <property type="match status" value="1"/>
</dbReference>
<dbReference type="AlphaFoldDB" id="A0A6V8MP18"/>
<protein>
    <recommendedName>
        <fullName evidence="6">O-antigen ligase-related domain-containing protein</fullName>
    </recommendedName>
</protein>
<keyword evidence="4 5" id="KW-0472">Membrane</keyword>
<feature type="domain" description="O-antigen ligase-related" evidence="6">
    <location>
        <begin position="10"/>
        <end position="108"/>
    </location>
</feature>
<gene>
    <name evidence="7" type="ORF">GMST_40090</name>
</gene>
<evidence type="ECO:0000256" key="1">
    <source>
        <dbReference type="ARBA" id="ARBA00004141"/>
    </source>
</evidence>
<keyword evidence="3 5" id="KW-1133">Transmembrane helix</keyword>
<comment type="subcellular location">
    <subcellularLocation>
        <location evidence="1">Membrane</location>
        <topology evidence="1">Multi-pass membrane protein</topology>
    </subcellularLocation>
</comment>
<comment type="caution">
    <text evidence="7">The sequence shown here is derived from an EMBL/GenBank/DDBJ whole genome shotgun (WGS) entry which is preliminary data.</text>
</comment>
<evidence type="ECO:0000256" key="5">
    <source>
        <dbReference type="SAM" id="Phobius"/>
    </source>
</evidence>
<evidence type="ECO:0000256" key="2">
    <source>
        <dbReference type="ARBA" id="ARBA00022692"/>
    </source>
</evidence>
<reference evidence="8" key="1">
    <citation type="submission" date="2020-06" db="EMBL/GenBank/DDBJ databases">
        <title>Draft genomic sequence of Geomonas sp. Red330.</title>
        <authorList>
            <person name="Itoh H."/>
            <person name="Zhenxing X."/>
            <person name="Ushijima N."/>
            <person name="Masuda Y."/>
            <person name="Shiratori Y."/>
            <person name="Senoo K."/>
        </authorList>
    </citation>
    <scope>NUCLEOTIDE SEQUENCE [LARGE SCALE GENOMIC DNA]</scope>
    <source>
        <strain evidence="8">Red330</strain>
    </source>
</reference>
<dbReference type="GO" id="GO:0016020">
    <property type="term" value="C:membrane"/>
    <property type="evidence" value="ECO:0007669"/>
    <property type="project" value="UniProtKB-SubCell"/>
</dbReference>
<evidence type="ECO:0000313" key="7">
    <source>
        <dbReference type="EMBL" id="GFO61684.1"/>
    </source>
</evidence>
<dbReference type="Pfam" id="PF04932">
    <property type="entry name" value="Wzy_C"/>
    <property type="match status" value="1"/>
</dbReference>
<dbReference type="InterPro" id="IPR007016">
    <property type="entry name" value="O-antigen_ligase-rel_domated"/>
</dbReference>
<feature type="transmembrane region" description="Helical" evidence="5">
    <location>
        <begin position="99"/>
        <end position="119"/>
    </location>
</feature>
<dbReference type="PANTHER" id="PTHR37422:SF13">
    <property type="entry name" value="LIPOPOLYSACCHARIDE BIOSYNTHESIS PROTEIN PA4999-RELATED"/>
    <property type="match status" value="1"/>
</dbReference>
<dbReference type="Proteomes" id="UP000556026">
    <property type="component" value="Unassembled WGS sequence"/>
</dbReference>